<feature type="transmembrane region" description="Helical" evidence="2">
    <location>
        <begin position="38"/>
        <end position="62"/>
    </location>
</feature>
<evidence type="ECO:0000256" key="1">
    <source>
        <dbReference type="SAM" id="MobiDB-lite"/>
    </source>
</evidence>
<evidence type="ECO:0000313" key="3">
    <source>
        <dbReference type="EMBL" id="AMW33570.2"/>
    </source>
</evidence>
<feature type="transmembrane region" description="Helical" evidence="2">
    <location>
        <begin position="112"/>
        <end position="134"/>
    </location>
</feature>
<reference evidence="3 4" key="1">
    <citation type="journal article" date="2015" name="Stand. Genomic Sci.">
        <title>Genome sequence of a native-feather degrading extremely thermophilic Eubacterium, Fervidobacterium islandicum AW-1.</title>
        <authorList>
            <person name="Lee Y.J."/>
            <person name="Jeong H."/>
            <person name="Park G.S."/>
            <person name="Kwak Y."/>
            <person name="Lee S.J."/>
            <person name="Lee S.J."/>
            <person name="Park M.K."/>
            <person name="Kim J.Y."/>
            <person name="Kang H.K."/>
            <person name="Shin J.H."/>
            <person name="Lee D.W."/>
        </authorList>
    </citation>
    <scope>NUCLEOTIDE SEQUENCE [LARGE SCALE GENOMIC DNA]</scope>
    <source>
        <strain evidence="3 4">AW-1</strain>
    </source>
</reference>
<feature type="transmembrane region" description="Helical" evidence="2">
    <location>
        <begin position="154"/>
        <end position="176"/>
    </location>
</feature>
<dbReference type="Proteomes" id="UP000093740">
    <property type="component" value="Chromosome"/>
</dbReference>
<sequence>MGQENYGTNIQREHHSRHSAQSSRIFGKRESKLPKWEFYFVILVGFITFVFGFISTAVYFAVMYISPIVSNLTGFTFLESRFLFFTLAMLTLSGFLLAVYPYSKALDGNSSLFIILSFIASGIALGVQVYKLAFNGPTWIGLDLLGEHGNTVEMMYLGAVYFVYNLILFVLIYTIMKKEFEE</sequence>
<evidence type="ECO:0000313" key="4">
    <source>
        <dbReference type="Proteomes" id="UP000093740"/>
    </source>
</evidence>
<name>A0AAI8GE05_FERIS</name>
<accession>A0AAI8GE05</accession>
<dbReference type="EMBL" id="CP014334">
    <property type="protein sequence ID" value="AMW33570.2"/>
    <property type="molecule type" value="Genomic_DNA"/>
</dbReference>
<keyword evidence="2" id="KW-1133">Transmembrane helix</keyword>
<dbReference type="KEGG" id="fia:NA23_10260"/>
<organism evidence="3 4">
    <name type="scientific">Fervidobacterium islandicum</name>
    <dbReference type="NCBI Taxonomy" id="2423"/>
    <lineage>
        <taxon>Bacteria</taxon>
        <taxon>Thermotogati</taxon>
        <taxon>Thermotogota</taxon>
        <taxon>Thermotogae</taxon>
        <taxon>Thermotogales</taxon>
        <taxon>Fervidobacteriaceae</taxon>
        <taxon>Fervidobacterium</taxon>
    </lineage>
</organism>
<feature type="transmembrane region" description="Helical" evidence="2">
    <location>
        <begin position="82"/>
        <end position="100"/>
    </location>
</feature>
<gene>
    <name evidence="3" type="ORF">NA23_10260</name>
</gene>
<keyword evidence="2" id="KW-0812">Transmembrane</keyword>
<feature type="compositionally biased region" description="Polar residues" evidence="1">
    <location>
        <begin position="1"/>
        <end position="10"/>
    </location>
</feature>
<proteinExistence type="predicted"/>
<keyword evidence="2" id="KW-0472">Membrane</keyword>
<protein>
    <submittedName>
        <fullName evidence="3">Uncharacterized protein</fullName>
    </submittedName>
</protein>
<keyword evidence="4" id="KW-1185">Reference proteome</keyword>
<evidence type="ECO:0000256" key="2">
    <source>
        <dbReference type="SAM" id="Phobius"/>
    </source>
</evidence>
<dbReference type="RefSeq" id="WP_249477074.1">
    <property type="nucleotide sequence ID" value="NZ_CP014334.2"/>
</dbReference>
<dbReference type="AlphaFoldDB" id="A0AAI8GE05"/>
<feature type="region of interest" description="Disordered" evidence="1">
    <location>
        <begin position="1"/>
        <end position="23"/>
    </location>
</feature>